<dbReference type="InterPro" id="IPR001563">
    <property type="entry name" value="Peptidase_S10"/>
</dbReference>
<comment type="caution">
    <text evidence="2">The sequence shown here is derived from an EMBL/GenBank/DDBJ whole genome shotgun (WGS) entry which is preliminary data.</text>
</comment>
<proteinExistence type="inferred from homology"/>
<gene>
    <name evidence="2" type="ORF">SO694_00058263</name>
</gene>
<dbReference type="Pfam" id="PF00450">
    <property type="entry name" value="Peptidase_S10"/>
    <property type="match status" value="1"/>
</dbReference>
<name>A0ABR1FZI9_AURAN</name>
<dbReference type="InterPro" id="IPR033124">
    <property type="entry name" value="Ser_caboxypep_his_AS"/>
</dbReference>
<dbReference type="Proteomes" id="UP001363151">
    <property type="component" value="Unassembled WGS sequence"/>
</dbReference>
<dbReference type="InterPro" id="IPR029058">
    <property type="entry name" value="AB_hydrolase_fold"/>
</dbReference>
<reference evidence="2 3" key="1">
    <citation type="submission" date="2024-03" db="EMBL/GenBank/DDBJ databases">
        <title>Aureococcus anophagefferens CCMP1851 and Kratosvirus quantuckense: Draft genome of a second virus-susceptible host strain in the model system.</title>
        <authorList>
            <person name="Chase E."/>
            <person name="Truchon A.R."/>
            <person name="Schepens W."/>
            <person name="Wilhelm S.W."/>
        </authorList>
    </citation>
    <scope>NUCLEOTIDE SEQUENCE [LARGE SCALE GENOMIC DNA]</scope>
    <source>
        <strain evidence="2 3">CCMP1851</strain>
    </source>
</reference>
<evidence type="ECO:0000313" key="2">
    <source>
        <dbReference type="EMBL" id="KAK7241526.1"/>
    </source>
</evidence>
<dbReference type="Gene3D" id="3.40.50.1820">
    <property type="entry name" value="alpha/beta hydrolase"/>
    <property type="match status" value="1"/>
</dbReference>
<dbReference type="PROSITE" id="PS00560">
    <property type="entry name" value="CARBOXYPEPT_SER_HIS"/>
    <property type="match status" value="1"/>
</dbReference>
<comment type="similarity">
    <text evidence="1">Belongs to the peptidase S10 family.</text>
</comment>
<accession>A0ABR1FZI9</accession>
<sequence length="262" mass="27576">MAASVAAWEDRGDCVAAFNAWNRVWNDDGGSSCAPNCDFLYKKWTGSTNTEHALLGAPPVSRFRGWLARHERALHVFGSPNRAAAMAEGGRVYAAMVASGDFCADFAPRYAALWDAGVDVLIYAGNLDPLLGAPVVAGAVDAVAGAALANATKRIWRVAADDADPAGYATCVDAAARLCFVVVRNSGHEAPSYAPRSAYDLHARFVRRLPFDGAGGGAPTCDACDGAPPFAGPALPGCRHRSPDHTHWHERLRVDFGAGPAI</sequence>
<dbReference type="SUPFAM" id="SSF53474">
    <property type="entry name" value="alpha/beta-Hydrolases"/>
    <property type="match status" value="1"/>
</dbReference>
<evidence type="ECO:0000313" key="3">
    <source>
        <dbReference type="Proteomes" id="UP001363151"/>
    </source>
</evidence>
<protein>
    <submittedName>
        <fullName evidence="2">Uncharacterized protein</fullName>
    </submittedName>
</protein>
<keyword evidence="3" id="KW-1185">Reference proteome</keyword>
<organism evidence="2 3">
    <name type="scientific">Aureococcus anophagefferens</name>
    <name type="common">Harmful bloom alga</name>
    <dbReference type="NCBI Taxonomy" id="44056"/>
    <lineage>
        <taxon>Eukaryota</taxon>
        <taxon>Sar</taxon>
        <taxon>Stramenopiles</taxon>
        <taxon>Ochrophyta</taxon>
        <taxon>Pelagophyceae</taxon>
        <taxon>Pelagomonadales</taxon>
        <taxon>Pelagomonadaceae</taxon>
        <taxon>Aureococcus</taxon>
    </lineage>
</organism>
<dbReference type="EMBL" id="JBBJCI010000201">
    <property type="protein sequence ID" value="KAK7241526.1"/>
    <property type="molecule type" value="Genomic_DNA"/>
</dbReference>
<evidence type="ECO:0000256" key="1">
    <source>
        <dbReference type="ARBA" id="ARBA00009431"/>
    </source>
</evidence>